<evidence type="ECO:0000313" key="1">
    <source>
        <dbReference type="EMBL" id="MEJ5219106.1"/>
    </source>
</evidence>
<reference evidence="1 2" key="1">
    <citation type="submission" date="2024-03" db="EMBL/GenBank/DDBJ databases">
        <title>Cognatishimia coralii sp. nov., a marine bacterium isolated from coral surrounding seawater.</title>
        <authorList>
            <person name="Liu X."/>
            <person name="Liu S."/>
            <person name="Sun H."/>
            <person name="Zhang Y."/>
        </authorList>
    </citation>
    <scope>NUCLEOTIDE SEQUENCE [LARGE SCALE GENOMIC DNA]</scope>
    <source>
        <strain evidence="1 2">D5M38</strain>
    </source>
</reference>
<keyword evidence="2" id="KW-1185">Reference proteome</keyword>
<organism evidence="1 2">
    <name type="scientific">Cognatishimia coralii</name>
    <dbReference type="NCBI Taxonomy" id="3083254"/>
    <lineage>
        <taxon>Bacteria</taxon>
        <taxon>Pseudomonadati</taxon>
        <taxon>Pseudomonadota</taxon>
        <taxon>Alphaproteobacteria</taxon>
        <taxon>Rhodobacterales</taxon>
        <taxon>Paracoccaceae</taxon>
        <taxon>Cognatishimia</taxon>
    </lineage>
</organism>
<sequence length="232" mass="26101">MYIEEPFKRTVEQLLDFWYFSASTSNSKSLELCDAVARLVLGQFEDLDMTPRELGFAVAKNRACVESELLSAAIIGAYKKAAFLVLQEFHCMHEPALDPDFVSFSFERADTVVQSLLTKLDLKEALIAKHYQDGEYMFQMSKEFGHAKDFSLNMSLYGRNCANPTLLGTIVIADSAGEAASFSLGKILGIGLWKPCKNNQTATDNELVDSFYEPMFLFEKLYGFLENAEPQF</sequence>
<comment type="caution">
    <text evidence="1">The sequence shown here is derived from an EMBL/GenBank/DDBJ whole genome shotgun (WGS) entry which is preliminary data.</text>
</comment>
<proteinExistence type="predicted"/>
<protein>
    <submittedName>
        <fullName evidence="1">Uncharacterized protein</fullName>
    </submittedName>
</protein>
<evidence type="ECO:0000313" key="2">
    <source>
        <dbReference type="Proteomes" id="UP001368270"/>
    </source>
</evidence>
<dbReference type="Proteomes" id="UP001368270">
    <property type="component" value="Unassembled WGS sequence"/>
</dbReference>
<accession>A0ABU8QID6</accession>
<name>A0ABU8QID6_9RHOB</name>
<dbReference type="RefSeq" id="WP_339403927.1">
    <property type="nucleotide sequence ID" value="NZ_JBBGAZ010000006.1"/>
</dbReference>
<dbReference type="EMBL" id="JBBGAZ010000006">
    <property type="protein sequence ID" value="MEJ5219106.1"/>
    <property type="molecule type" value="Genomic_DNA"/>
</dbReference>
<gene>
    <name evidence="1" type="ORF">WG622_12695</name>
</gene>